<organism evidence="6 7">
    <name type="scientific">Chlamydomonas incerta</name>
    <dbReference type="NCBI Taxonomy" id="51695"/>
    <lineage>
        <taxon>Eukaryota</taxon>
        <taxon>Viridiplantae</taxon>
        <taxon>Chlorophyta</taxon>
        <taxon>core chlorophytes</taxon>
        <taxon>Chlorophyceae</taxon>
        <taxon>CS clade</taxon>
        <taxon>Chlamydomonadales</taxon>
        <taxon>Chlamydomonadaceae</taxon>
        <taxon>Chlamydomonas</taxon>
    </lineage>
</organism>
<dbReference type="GO" id="GO:0005762">
    <property type="term" value="C:mitochondrial large ribosomal subunit"/>
    <property type="evidence" value="ECO:0007669"/>
    <property type="project" value="TreeGrafter"/>
</dbReference>
<protein>
    <recommendedName>
        <fullName evidence="4">Large ribosomal subunit protein bL34m</fullName>
    </recommendedName>
</protein>
<dbReference type="Pfam" id="PF00468">
    <property type="entry name" value="Ribosomal_L34"/>
    <property type="match status" value="1"/>
</dbReference>
<proteinExistence type="inferred from homology"/>
<evidence type="ECO:0000256" key="5">
    <source>
        <dbReference type="SAM" id="MobiDB-lite"/>
    </source>
</evidence>
<dbReference type="Proteomes" id="UP000650467">
    <property type="component" value="Unassembled WGS sequence"/>
</dbReference>
<comment type="similarity">
    <text evidence="1">Belongs to the bacterial ribosomal protein bL34 family.</text>
</comment>
<dbReference type="GO" id="GO:0006412">
    <property type="term" value="P:translation"/>
    <property type="evidence" value="ECO:0007669"/>
    <property type="project" value="InterPro"/>
</dbReference>
<feature type="compositionally biased region" description="Pro residues" evidence="5">
    <location>
        <begin position="196"/>
        <end position="230"/>
    </location>
</feature>
<dbReference type="EMBL" id="JAEHOC010000076">
    <property type="protein sequence ID" value="KAG2423635.1"/>
    <property type="molecule type" value="Genomic_DNA"/>
</dbReference>
<accession>A0A835SNG5</accession>
<dbReference type="InterPro" id="IPR000271">
    <property type="entry name" value="Ribosomal_bL34"/>
</dbReference>
<name>A0A835SNG5_CHLIN</name>
<dbReference type="PANTHER" id="PTHR14503">
    <property type="entry name" value="MITOCHONDRIAL RIBOSOMAL PROTEIN 34 FAMILY MEMBER"/>
    <property type="match status" value="1"/>
</dbReference>
<keyword evidence="7" id="KW-1185">Reference proteome</keyword>
<sequence>MACTSGSSSVARAGYRSLLSQGPAISQTFDNLRSTIPSSQSSAAANLGFSEHSSLASQRLDSPAASSPGQQHDSGDAGDRLSIGRAAGRTPAAAQHSSLAPSIGVWDSRLVTFDVSRLLAEAQRGRQQPQSLAGQQQCQQDLVQAHLQRLQLQLQLQLQRQLGAAPAAPLQLHAPLTPPELWAPQVLPGASRPHEAPQPGPQPQPLQAPLPAPAGLPATPPPGPTAPPAAPLQCGNRGNTYQPSRRKRVNRHGLEKRLSTPQGREVLLRRLRKGRWRVTVDSFR</sequence>
<evidence type="ECO:0000256" key="2">
    <source>
        <dbReference type="ARBA" id="ARBA00022980"/>
    </source>
</evidence>
<reference evidence="6" key="1">
    <citation type="journal article" date="2020" name="bioRxiv">
        <title>Comparative genomics of Chlamydomonas.</title>
        <authorList>
            <person name="Craig R.J."/>
            <person name="Hasan A.R."/>
            <person name="Ness R.W."/>
            <person name="Keightley P.D."/>
        </authorList>
    </citation>
    <scope>NUCLEOTIDE SEQUENCE</scope>
    <source>
        <strain evidence="6">SAG 7.73</strain>
    </source>
</reference>
<dbReference type="AlphaFoldDB" id="A0A835SNG5"/>
<keyword evidence="3" id="KW-0687">Ribonucleoprotein</keyword>
<dbReference type="GO" id="GO:0003735">
    <property type="term" value="F:structural constituent of ribosome"/>
    <property type="evidence" value="ECO:0007669"/>
    <property type="project" value="InterPro"/>
</dbReference>
<feature type="region of interest" description="Disordered" evidence="5">
    <location>
        <begin position="181"/>
        <end position="260"/>
    </location>
</feature>
<evidence type="ECO:0000256" key="3">
    <source>
        <dbReference type="ARBA" id="ARBA00023274"/>
    </source>
</evidence>
<dbReference type="NCBIfam" id="TIGR01030">
    <property type="entry name" value="rpmH_bact"/>
    <property type="match status" value="1"/>
</dbReference>
<feature type="compositionally biased region" description="Polar residues" evidence="5">
    <location>
        <begin position="54"/>
        <end position="72"/>
    </location>
</feature>
<dbReference type="OrthoDB" id="431691at2759"/>
<feature type="region of interest" description="Disordered" evidence="5">
    <location>
        <begin position="54"/>
        <end position="83"/>
    </location>
</feature>
<evidence type="ECO:0000313" key="7">
    <source>
        <dbReference type="Proteomes" id="UP000650467"/>
    </source>
</evidence>
<gene>
    <name evidence="6" type="ORF">HXX76_015152</name>
</gene>
<dbReference type="HAMAP" id="MF_00391">
    <property type="entry name" value="Ribosomal_bL34"/>
    <property type="match status" value="1"/>
</dbReference>
<evidence type="ECO:0000256" key="1">
    <source>
        <dbReference type="ARBA" id="ARBA00010111"/>
    </source>
</evidence>
<evidence type="ECO:0000256" key="4">
    <source>
        <dbReference type="ARBA" id="ARBA00035274"/>
    </source>
</evidence>
<keyword evidence="2" id="KW-0689">Ribosomal protein</keyword>
<evidence type="ECO:0000313" key="6">
    <source>
        <dbReference type="EMBL" id="KAG2423635.1"/>
    </source>
</evidence>
<dbReference type="PANTHER" id="PTHR14503:SF4">
    <property type="entry name" value="LARGE RIBOSOMAL SUBUNIT PROTEIN BL34M"/>
    <property type="match status" value="1"/>
</dbReference>
<comment type="caution">
    <text evidence="6">The sequence shown here is derived from an EMBL/GenBank/DDBJ whole genome shotgun (WGS) entry which is preliminary data.</text>
</comment>
<dbReference type="Gene3D" id="1.10.287.3980">
    <property type="match status" value="1"/>
</dbReference>
<dbReference type="FunFam" id="1.10.287.3980:FF:000001">
    <property type="entry name" value="Mitochondrial ribosomal protein L34"/>
    <property type="match status" value="1"/>
</dbReference>